<dbReference type="PROSITE" id="PS50956">
    <property type="entry name" value="HTH_ASNC_2"/>
    <property type="match status" value="1"/>
</dbReference>
<evidence type="ECO:0000256" key="4">
    <source>
        <dbReference type="ARBA" id="ARBA00029440"/>
    </source>
</evidence>
<dbReference type="SUPFAM" id="SSF54909">
    <property type="entry name" value="Dimeric alpha+beta barrel"/>
    <property type="match status" value="1"/>
</dbReference>
<dbReference type="PANTHER" id="PTHR30154:SF34">
    <property type="entry name" value="TRANSCRIPTIONAL REGULATOR AZLB"/>
    <property type="match status" value="1"/>
</dbReference>
<dbReference type="InterPro" id="IPR011008">
    <property type="entry name" value="Dimeric_a/b-barrel"/>
</dbReference>
<accession>A0A2R7Y6W2</accession>
<proteinExistence type="predicted"/>
<sequence length="158" mass="18098">MFGGSSDIDAKDLYLLKELVVKGKVKVREVARELGLTPSALVYRVKKLEREGYIRKYTAIIDYRKLGYQINALTLLQVNGAHIEEVENLLAKEPNVKAVYDITGEYDVAVIASFKSVEDLDKFVKRLLKIPYVKRSTTSIAFRVVKETPHIEEFLRDY</sequence>
<dbReference type="PRINTS" id="PR00033">
    <property type="entry name" value="HTHASNC"/>
</dbReference>
<protein>
    <recommendedName>
        <fullName evidence="5">HTH asnC-type domain-containing protein</fullName>
    </recommendedName>
</protein>
<dbReference type="Pfam" id="PF13412">
    <property type="entry name" value="HTH_24"/>
    <property type="match status" value="1"/>
</dbReference>
<name>A0A2R7Y6W2_9CREN</name>
<dbReference type="SMART" id="SM00344">
    <property type="entry name" value="HTH_ASNC"/>
    <property type="match status" value="1"/>
</dbReference>
<keyword evidence="1" id="KW-0805">Transcription regulation</keyword>
<dbReference type="InterPro" id="IPR036390">
    <property type="entry name" value="WH_DNA-bd_sf"/>
</dbReference>
<keyword evidence="3" id="KW-0804">Transcription</keyword>
<dbReference type="GO" id="GO:0005829">
    <property type="term" value="C:cytosol"/>
    <property type="evidence" value="ECO:0007669"/>
    <property type="project" value="TreeGrafter"/>
</dbReference>
<dbReference type="AlphaFoldDB" id="A0A2R7Y6W2"/>
<dbReference type="PANTHER" id="PTHR30154">
    <property type="entry name" value="LEUCINE-RESPONSIVE REGULATORY PROTEIN"/>
    <property type="match status" value="1"/>
</dbReference>
<evidence type="ECO:0000256" key="2">
    <source>
        <dbReference type="ARBA" id="ARBA00023125"/>
    </source>
</evidence>
<dbReference type="Proteomes" id="UP000244093">
    <property type="component" value="Unassembled WGS sequence"/>
</dbReference>
<keyword evidence="2" id="KW-0238">DNA-binding</keyword>
<dbReference type="Pfam" id="PF01037">
    <property type="entry name" value="AsnC_trans_reg"/>
    <property type="match status" value="1"/>
</dbReference>
<comment type="pathway">
    <text evidence="4">Amino-acid biosynthesis.</text>
</comment>
<dbReference type="InterPro" id="IPR036388">
    <property type="entry name" value="WH-like_DNA-bd_sf"/>
</dbReference>
<evidence type="ECO:0000256" key="1">
    <source>
        <dbReference type="ARBA" id="ARBA00023015"/>
    </source>
</evidence>
<feature type="domain" description="HTH asnC-type" evidence="5">
    <location>
        <begin position="8"/>
        <end position="69"/>
    </location>
</feature>
<gene>
    <name evidence="6" type="ORF">B7O98_02230</name>
</gene>
<organism evidence="6 7">
    <name type="scientific">Zestosphaera tikiterensis</name>
    <dbReference type="NCBI Taxonomy" id="1973259"/>
    <lineage>
        <taxon>Archaea</taxon>
        <taxon>Thermoproteota</taxon>
        <taxon>Thermoprotei</taxon>
        <taxon>Desulfurococcales</taxon>
        <taxon>Desulfurococcaceae</taxon>
        <taxon>Zestosphaera</taxon>
    </lineage>
</organism>
<evidence type="ECO:0000256" key="3">
    <source>
        <dbReference type="ARBA" id="ARBA00023163"/>
    </source>
</evidence>
<comment type="caution">
    <text evidence="6">The sequence shown here is derived from an EMBL/GenBank/DDBJ whole genome shotgun (WGS) entry which is preliminary data.</text>
</comment>
<dbReference type="InterPro" id="IPR011991">
    <property type="entry name" value="ArsR-like_HTH"/>
</dbReference>
<evidence type="ECO:0000313" key="7">
    <source>
        <dbReference type="Proteomes" id="UP000244093"/>
    </source>
</evidence>
<evidence type="ECO:0000313" key="6">
    <source>
        <dbReference type="EMBL" id="PUA33270.1"/>
    </source>
</evidence>
<dbReference type="GO" id="GO:0043200">
    <property type="term" value="P:response to amino acid"/>
    <property type="evidence" value="ECO:0007669"/>
    <property type="project" value="TreeGrafter"/>
</dbReference>
<dbReference type="GO" id="GO:0043565">
    <property type="term" value="F:sequence-specific DNA binding"/>
    <property type="evidence" value="ECO:0007669"/>
    <property type="project" value="InterPro"/>
</dbReference>
<dbReference type="SUPFAM" id="SSF46785">
    <property type="entry name" value="Winged helix' DNA-binding domain"/>
    <property type="match status" value="1"/>
</dbReference>
<dbReference type="CDD" id="cd00090">
    <property type="entry name" value="HTH_ARSR"/>
    <property type="match status" value="1"/>
</dbReference>
<dbReference type="Gene3D" id="1.10.10.10">
    <property type="entry name" value="Winged helix-like DNA-binding domain superfamily/Winged helix DNA-binding domain"/>
    <property type="match status" value="1"/>
</dbReference>
<reference evidence="6 7" key="1">
    <citation type="journal article" date="2018" name="Syst. Appl. Microbiol.">
        <title>A new symbiotic nanoarchaeote (Candidatus Nanoclepta minutus) and its host (Zestosphaera tikiterensis gen. nov., sp. nov.) from a New Zealand hot spring.</title>
        <authorList>
            <person name="St John E."/>
            <person name="Liu Y."/>
            <person name="Podar M."/>
            <person name="Stott M.B."/>
            <person name="Meneghin J."/>
            <person name="Chen Z."/>
            <person name="Lagutin K."/>
            <person name="Mitchell K."/>
            <person name="Reysenbach A.L."/>
        </authorList>
    </citation>
    <scope>NUCLEOTIDE SEQUENCE [LARGE SCALE GENOMIC DNA]</scope>
    <source>
        <strain evidence="6">NZ3</strain>
    </source>
</reference>
<dbReference type="InterPro" id="IPR000485">
    <property type="entry name" value="AsnC-type_HTH_dom"/>
</dbReference>
<dbReference type="EMBL" id="NBVN01000002">
    <property type="protein sequence ID" value="PUA33270.1"/>
    <property type="molecule type" value="Genomic_DNA"/>
</dbReference>
<evidence type="ECO:0000259" key="5">
    <source>
        <dbReference type="PROSITE" id="PS50956"/>
    </source>
</evidence>
<dbReference type="Gene3D" id="3.30.70.920">
    <property type="match status" value="1"/>
</dbReference>
<dbReference type="InterPro" id="IPR019887">
    <property type="entry name" value="Tscrpt_reg_AsnC/Lrp_C"/>
</dbReference>
<dbReference type="InterPro" id="IPR019888">
    <property type="entry name" value="Tscrpt_reg_AsnC-like"/>
</dbReference>